<keyword evidence="2" id="KW-1185">Reference proteome</keyword>
<sequence>MNKINEIGDQLWEGCILASIAHAIMVAHYPELANEHSWDDINYNVQNSSGGRGTITFHTNYVVGAFRNEDSERESNYTVALNYFNGAPQEVIDVAVNESLQYLLDDIHGSVAPVITTAFWGNKGGSNSNDNDEEFIKNGGFLIERQALNIEVAINEWIEDYYMTESQVSLLHSLFERKISNPNDKIMLTESEIKMIESDDEEGLKESKISFGELGIGWEL</sequence>
<gene>
    <name evidence="1" type="ORF">WAK64_06330</name>
</gene>
<organism evidence="1 2">
    <name type="scientific">Bacillus spongiae</name>
    <dbReference type="NCBI Taxonomy" id="2683610"/>
    <lineage>
        <taxon>Bacteria</taxon>
        <taxon>Bacillati</taxon>
        <taxon>Bacillota</taxon>
        <taxon>Bacilli</taxon>
        <taxon>Bacillales</taxon>
        <taxon>Bacillaceae</taxon>
        <taxon>Bacillus</taxon>
    </lineage>
</organism>
<dbReference type="Proteomes" id="UP001312865">
    <property type="component" value="Unassembled WGS sequence"/>
</dbReference>
<protein>
    <submittedName>
        <fullName evidence="1">Uncharacterized protein</fullName>
    </submittedName>
</protein>
<proteinExistence type="predicted"/>
<comment type="caution">
    <text evidence="1">The sequence shown here is derived from an EMBL/GenBank/DDBJ whole genome shotgun (WGS) entry which is preliminary data.</text>
</comment>
<name>A0ABU8HBX2_9BACI</name>
<dbReference type="EMBL" id="JBBAXC010000004">
    <property type="protein sequence ID" value="MEI5906673.1"/>
    <property type="molecule type" value="Genomic_DNA"/>
</dbReference>
<evidence type="ECO:0000313" key="1">
    <source>
        <dbReference type="EMBL" id="MEI5906673.1"/>
    </source>
</evidence>
<dbReference type="RefSeq" id="WP_336586107.1">
    <property type="nucleotide sequence ID" value="NZ_JBBAXC010000004.1"/>
</dbReference>
<accession>A0ABU8HBX2</accession>
<reference evidence="1 2" key="1">
    <citation type="journal article" date="2018" name="J. Microbiol.">
        <title>Bacillus spongiae sp. nov., isolated from sponge of Jeju Island.</title>
        <authorList>
            <person name="Lee G.E."/>
            <person name="Im W.T."/>
            <person name="Park J.S."/>
        </authorList>
    </citation>
    <scope>NUCLEOTIDE SEQUENCE [LARGE SCALE GENOMIC DNA]</scope>
    <source>
        <strain evidence="1 2">135PIL107-10</strain>
    </source>
</reference>
<evidence type="ECO:0000313" key="2">
    <source>
        <dbReference type="Proteomes" id="UP001312865"/>
    </source>
</evidence>